<organism evidence="2 3">
    <name type="scientific">Streptomyces coffeae</name>
    <dbReference type="NCBI Taxonomy" id="621382"/>
    <lineage>
        <taxon>Bacteria</taxon>
        <taxon>Bacillati</taxon>
        <taxon>Actinomycetota</taxon>
        <taxon>Actinomycetes</taxon>
        <taxon>Kitasatosporales</taxon>
        <taxon>Streptomycetaceae</taxon>
        <taxon>Streptomyces</taxon>
    </lineage>
</organism>
<evidence type="ECO:0000313" key="3">
    <source>
        <dbReference type="Proteomes" id="UP000634229"/>
    </source>
</evidence>
<dbReference type="Gene3D" id="1.25.40.10">
    <property type="entry name" value="Tetratricopeptide repeat domain"/>
    <property type="match status" value="1"/>
</dbReference>
<dbReference type="Proteomes" id="UP000634229">
    <property type="component" value="Unassembled WGS sequence"/>
</dbReference>
<name>A0ABS1NEI6_9ACTN</name>
<accession>A0ABS1NEI6</accession>
<evidence type="ECO:0000313" key="2">
    <source>
        <dbReference type="EMBL" id="MBL1098509.1"/>
    </source>
</evidence>
<gene>
    <name evidence="2" type="ORF">JK363_17940</name>
</gene>
<evidence type="ECO:0008006" key="4">
    <source>
        <dbReference type="Google" id="ProtNLM"/>
    </source>
</evidence>
<comment type="caution">
    <text evidence="2">The sequence shown here is derived from an EMBL/GenBank/DDBJ whole genome shotgun (WGS) entry which is preliminary data.</text>
</comment>
<proteinExistence type="predicted"/>
<evidence type="ECO:0000256" key="1">
    <source>
        <dbReference type="SAM" id="MobiDB-lite"/>
    </source>
</evidence>
<dbReference type="RefSeq" id="WP_201875915.1">
    <property type="nucleotide sequence ID" value="NZ_JAERRF010000009.1"/>
</dbReference>
<sequence length="462" mass="49280">MARPRHPLTLLRAMTGDTQLSYAELVADTHEAMGFGKLQRRREKVSRWETQGIPPDRSTQLAIAHIHHVPEEEVQRLGWPHWLRLGKPAAPRATRAGLREENGGGAGGASGNAKRSGGYPGRSAMAVSGTALDSFVRETLAMVSTPTAPGSIRAHRVTPETAALLERRTASLNTLVSAINPVTLYRVARAEFDLTRTLLTDSGYEPATGSRILLVVARLGHLCGLVGKATGDDARAERYYLAAVRAAARAGDRLTTAVCLADLAWCHIEAGDPADVLSLVRAARSLTPEPPPSVTVVLHSREARAHARRGELISSARALDRTTGLLARSTQGGSGAADPYRNVGDAWLSIATARAWLDAGQPKRALEHFTPLLPGARWTPPRDGGDPEQPPLLVARDLLAVADAQLALRDVDAAVDSARRAVSQFDRVPAGILGRCRGAFTSHTGTPAVRDLLDFLAETPAA</sequence>
<protein>
    <recommendedName>
        <fullName evidence="4">Transcriptional regulator</fullName>
    </recommendedName>
</protein>
<dbReference type="SUPFAM" id="SSF48452">
    <property type="entry name" value="TPR-like"/>
    <property type="match status" value="1"/>
</dbReference>
<dbReference type="InterPro" id="IPR011990">
    <property type="entry name" value="TPR-like_helical_dom_sf"/>
</dbReference>
<feature type="region of interest" description="Disordered" evidence="1">
    <location>
        <begin position="98"/>
        <end position="118"/>
    </location>
</feature>
<reference evidence="2 3" key="1">
    <citation type="submission" date="2021-01" db="EMBL/GenBank/DDBJ databases">
        <title>WGS of actinomycetes isolated from Thailand.</title>
        <authorList>
            <person name="Thawai C."/>
        </authorList>
    </citation>
    <scope>NUCLEOTIDE SEQUENCE [LARGE SCALE GENOMIC DNA]</scope>
    <source>
        <strain evidence="2 3">CA1R205</strain>
    </source>
</reference>
<keyword evidence="3" id="KW-1185">Reference proteome</keyword>
<dbReference type="EMBL" id="JAERRF010000009">
    <property type="protein sequence ID" value="MBL1098509.1"/>
    <property type="molecule type" value="Genomic_DNA"/>
</dbReference>